<feature type="transmembrane region" description="Helical" evidence="7">
    <location>
        <begin position="156"/>
        <end position="174"/>
    </location>
</feature>
<organism evidence="8 9">
    <name type="scientific">Falsiporphyromonas endometrii</name>
    <dbReference type="NCBI Taxonomy" id="1387297"/>
    <lineage>
        <taxon>Bacteria</taxon>
        <taxon>Pseudomonadati</taxon>
        <taxon>Bacteroidota</taxon>
        <taxon>Bacteroidia</taxon>
        <taxon>Bacteroidales</taxon>
        <taxon>Porphyromonadaceae</taxon>
        <taxon>Falsiporphyromonas</taxon>
    </lineage>
</organism>
<evidence type="ECO:0000256" key="3">
    <source>
        <dbReference type="ARBA" id="ARBA00022475"/>
    </source>
</evidence>
<comment type="subcellular location">
    <subcellularLocation>
        <location evidence="1">Cell membrane</location>
        <topology evidence="1">Multi-pass membrane protein</topology>
    </subcellularLocation>
</comment>
<name>A0ABV9K8E8_9PORP</name>
<feature type="transmembrane region" description="Helical" evidence="7">
    <location>
        <begin position="98"/>
        <end position="120"/>
    </location>
</feature>
<proteinExistence type="inferred from homology"/>
<accession>A0ABV9K8E8</accession>
<dbReference type="NCBIfam" id="TIGR00698">
    <property type="entry name" value="YeiH family putative sulfate export transporter"/>
    <property type="match status" value="1"/>
</dbReference>
<dbReference type="Proteomes" id="UP001596020">
    <property type="component" value="Unassembled WGS sequence"/>
</dbReference>
<dbReference type="PANTHER" id="PTHR30106">
    <property type="entry name" value="INNER MEMBRANE PROTEIN YEIH-RELATED"/>
    <property type="match status" value="1"/>
</dbReference>
<evidence type="ECO:0000256" key="6">
    <source>
        <dbReference type="ARBA" id="ARBA00023136"/>
    </source>
</evidence>
<feature type="transmembrane region" description="Helical" evidence="7">
    <location>
        <begin position="127"/>
        <end position="144"/>
    </location>
</feature>
<evidence type="ECO:0000256" key="7">
    <source>
        <dbReference type="SAM" id="Phobius"/>
    </source>
</evidence>
<feature type="transmembrane region" description="Helical" evidence="7">
    <location>
        <begin position="330"/>
        <end position="352"/>
    </location>
</feature>
<keyword evidence="6 7" id="KW-0472">Membrane</keyword>
<dbReference type="InterPro" id="IPR004630">
    <property type="entry name" value="UPF0324_YeiH-like"/>
</dbReference>
<evidence type="ECO:0000313" key="9">
    <source>
        <dbReference type="Proteomes" id="UP001596020"/>
    </source>
</evidence>
<evidence type="ECO:0000313" key="8">
    <source>
        <dbReference type="EMBL" id="MFC4666128.1"/>
    </source>
</evidence>
<dbReference type="InterPro" id="IPR018383">
    <property type="entry name" value="UPF0324_pro"/>
</dbReference>
<comment type="similarity">
    <text evidence="2">Belongs to the UPF0324 family.</text>
</comment>
<reference evidence="9" key="1">
    <citation type="journal article" date="2019" name="Int. J. Syst. Evol. Microbiol.">
        <title>The Global Catalogue of Microorganisms (GCM) 10K type strain sequencing project: providing services to taxonomists for standard genome sequencing and annotation.</title>
        <authorList>
            <consortium name="The Broad Institute Genomics Platform"/>
            <consortium name="The Broad Institute Genome Sequencing Center for Infectious Disease"/>
            <person name="Wu L."/>
            <person name="Ma J."/>
        </authorList>
    </citation>
    <scope>NUCLEOTIDE SEQUENCE [LARGE SCALE GENOMIC DNA]</scope>
    <source>
        <strain evidence="9">CGMCC 4.7357</strain>
    </source>
</reference>
<keyword evidence="4 7" id="KW-0812">Transmembrane</keyword>
<gene>
    <name evidence="8" type="ORF">ACFO3G_05880</name>
</gene>
<sequence length="353" mass="38170">MIMHVQKADKIHGILFMALFSFAAFYLGELPIFKSLSISPLIIGIVLGMIYANTLRMHLPNAWNPGIKFTSKTILRTAIVFFGFRLTLTQIAEVGLHGTLVDICIVTSVILLGLLIGKLLKIDTNQAILISSGSAICGAAAVLGTEPVLDDKPYKTVVAVSTVVIFGTIAMFLYPSMYRAGWLSGMTDHQVAIYTGSTLHEVAHVAGAGAAMNNPEIAGLATITKVIRVILLAPFLLILGYFVNRRKKATGEISANAKVQIPWFAVLFLVVVAINTGLTYLAGNMGMSEYYDSFTHAVKWLDTFALTMAMTALGCDAEIAKFKEAGLKPFIMALILFAWLVFGGYAIVKLLVI</sequence>
<protein>
    <submittedName>
        <fullName evidence="8">YeiH family protein</fullName>
    </submittedName>
</protein>
<feature type="transmembrane region" description="Helical" evidence="7">
    <location>
        <begin position="34"/>
        <end position="52"/>
    </location>
</feature>
<keyword evidence="5 7" id="KW-1133">Transmembrane helix</keyword>
<dbReference type="Pfam" id="PF03601">
    <property type="entry name" value="Cons_hypoth698"/>
    <property type="match status" value="1"/>
</dbReference>
<evidence type="ECO:0000256" key="1">
    <source>
        <dbReference type="ARBA" id="ARBA00004651"/>
    </source>
</evidence>
<feature type="transmembrane region" description="Helical" evidence="7">
    <location>
        <begin position="12"/>
        <end position="28"/>
    </location>
</feature>
<keyword evidence="9" id="KW-1185">Reference proteome</keyword>
<dbReference type="RefSeq" id="WP_380078910.1">
    <property type="nucleotide sequence ID" value="NZ_JBHSGO010000176.1"/>
</dbReference>
<feature type="transmembrane region" description="Helical" evidence="7">
    <location>
        <begin position="263"/>
        <end position="283"/>
    </location>
</feature>
<feature type="transmembrane region" description="Helical" evidence="7">
    <location>
        <begin position="226"/>
        <end position="243"/>
    </location>
</feature>
<evidence type="ECO:0000256" key="4">
    <source>
        <dbReference type="ARBA" id="ARBA00022692"/>
    </source>
</evidence>
<evidence type="ECO:0000256" key="5">
    <source>
        <dbReference type="ARBA" id="ARBA00022989"/>
    </source>
</evidence>
<evidence type="ECO:0000256" key="2">
    <source>
        <dbReference type="ARBA" id="ARBA00007977"/>
    </source>
</evidence>
<keyword evidence="3" id="KW-1003">Cell membrane</keyword>
<dbReference type="EMBL" id="JBHSGO010000176">
    <property type="protein sequence ID" value="MFC4666128.1"/>
    <property type="molecule type" value="Genomic_DNA"/>
</dbReference>
<comment type="caution">
    <text evidence="8">The sequence shown here is derived from an EMBL/GenBank/DDBJ whole genome shotgun (WGS) entry which is preliminary data.</text>
</comment>
<dbReference type="PANTHER" id="PTHR30106:SF2">
    <property type="entry name" value="UPF0324 INNER MEMBRANE PROTEIN YEIH"/>
    <property type="match status" value="1"/>
</dbReference>